<keyword evidence="4" id="KW-0378">Hydrolase</keyword>
<dbReference type="GO" id="GO:0009002">
    <property type="term" value="F:serine-type D-Ala-D-Ala carboxypeptidase activity"/>
    <property type="evidence" value="ECO:0007669"/>
    <property type="project" value="InterPro"/>
</dbReference>
<feature type="chain" id="PRO_5038745296" evidence="11">
    <location>
        <begin position="23"/>
        <end position="368"/>
    </location>
</feature>
<reference evidence="13" key="1">
    <citation type="journal article" date="2021" name="PeerJ">
        <title>Extensive microbial diversity within the chicken gut microbiome revealed by metagenomics and culture.</title>
        <authorList>
            <person name="Gilroy R."/>
            <person name="Ravi A."/>
            <person name="Getino M."/>
            <person name="Pursley I."/>
            <person name="Horton D.L."/>
            <person name="Alikhan N.F."/>
            <person name="Baker D."/>
            <person name="Gharbi K."/>
            <person name="Hall N."/>
            <person name="Watson M."/>
            <person name="Adriaenssens E.M."/>
            <person name="Foster-Nyarko E."/>
            <person name="Jarju S."/>
            <person name="Secka A."/>
            <person name="Antonio M."/>
            <person name="Oren A."/>
            <person name="Chaudhuri R.R."/>
            <person name="La Ragione R."/>
            <person name="Hildebrand F."/>
            <person name="Pallen M.J."/>
        </authorList>
    </citation>
    <scope>NUCLEOTIDE SEQUENCE</scope>
    <source>
        <strain evidence="13">CHK186-1790</strain>
    </source>
</reference>
<evidence type="ECO:0000256" key="5">
    <source>
        <dbReference type="ARBA" id="ARBA00022960"/>
    </source>
</evidence>
<evidence type="ECO:0000313" key="14">
    <source>
        <dbReference type="Proteomes" id="UP000823882"/>
    </source>
</evidence>
<gene>
    <name evidence="13" type="ORF">H9701_10510</name>
</gene>
<dbReference type="GO" id="GO:0006508">
    <property type="term" value="P:proteolysis"/>
    <property type="evidence" value="ECO:0007669"/>
    <property type="project" value="InterPro"/>
</dbReference>
<feature type="binding site" evidence="9">
    <location>
        <position position="215"/>
    </location>
    <ligand>
        <name>substrate</name>
    </ligand>
</feature>
<comment type="caution">
    <text evidence="13">The sequence shown here is derived from an EMBL/GenBank/DDBJ whole genome shotgun (WGS) entry which is preliminary data.</text>
</comment>
<evidence type="ECO:0000256" key="3">
    <source>
        <dbReference type="ARBA" id="ARBA00022729"/>
    </source>
</evidence>
<comment type="similarity">
    <text evidence="2 10">Belongs to the peptidase S11 family.</text>
</comment>
<proteinExistence type="inferred from homology"/>
<dbReference type="InterPro" id="IPR001967">
    <property type="entry name" value="Peptidase_S11_N"/>
</dbReference>
<feature type="domain" description="Peptidase S11 D-alanyl-D-alanine carboxypeptidase A N-terminal" evidence="12">
    <location>
        <begin position="25"/>
        <end position="245"/>
    </location>
</feature>
<keyword evidence="13" id="KW-0121">Carboxypeptidase</keyword>
<organism evidence="13 14">
    <name type="scientific">Candidatus Intestinimonas pullistercoris</name>
    <dbReference type="NCBI Taxonomy" id="2838623"/>
    <lineage>
        <taxon>Bacteria</taxon>
        <taxon>Bacillati</taxon>
        <taxon>Bacillota</taxon>
        <taxon>Clostridia</taxon>
        <taxon>Eubacteriales</taxon>
        <taxon>Intestinimonas</taxon>
    </lineage>
</organism>
<dbReference type="Proteomes" id="UP000823882">
    <property type="component" value="Unassembled WGS sequence"/>
</dbReference>
<dbReference type="PANTHER" id="PTHR21581">
    <property type="entry name" value="D-ALANYL-D-ALANINE CARBOXYPEPTIDASE"/>
    <property type="match status" value="1"/>
</dbReference>
<keyword evidence="5" id="KW-0133">Cell shape</keyword>
<evidence type="ECO:0000256" key="4">
    <source>
        <dbReference type="ARBA" id="ARBA00022801"/>
    </source>
</evidence>
<evidence type="ECO:0000256" key="11">
    <source>
        <dbReference type="SAM" id="SignalP"/>
    </source>
</evidence>
<dbReference type="SUPFAM" id="SSF56601">
    <property type="entry name" value="beta-lactamase/transpeptidase-like"/>
    <property type="match status" value="1"/>
</dbReference>
<sequence length="368" mass="39129">MKRLSAFLLSAVLLSAPCTGTAAGGPPAVSAASAILVDAGSGRVLYQKDAHSQRLIASTTKLLTALVAAESVTDLQKTVTVQREDTLTEGSSMYLKVGEEVTLEALFYGLLLQSGNDAALALARVCAGDVETFVARMNEKARELGMADSHFANPNGLDAEGHYSTAADMAKLAIACMDNELVAKVAATRSITLGTRTFVNHNKLLAQYDGCVGMKTGYTQAAGRTLVSAARRDGQLLVCVTLNDPDDWRDHAALFDYGFQTYPRRLLALPNQVLGAVAVEGALVPLAPVRTVDEVWYPLAEGEEVRAELELPRRVSAPVERDVPAGALVFSLNGTQIGETRLAFDASVRRDAAGEAGLWERLLELLPG</sequence>
<evidence type="ECO:0000256" key="9">
    <source>
        <dbReference type="PIRSR" id="PIRSR618044-2"/>
    </source>
</evidence>
<name>A0A9D2P3H0_9FIRM</name>
<comment type="function">
    <text evidence="1">Removes C-terminal D-alanyl residues from sugar-peptide cell wall precursors.</text>
</comment>
<dbReference type="GO" id="GO:0009252">
    <property type="term" value="P:peptidoglycan biosynthetic process"/>
    <property type="evidence" value="ECO:0007669"/>
    <property type="project" value="UniProtKB-KW"/>
</dbReference>
<feature type="active site" evidence="8">
    <location>
        <position position="114"/>
    </location>
</feature>
<reference evidence="13" key="2">
    <citation type="submission" date="2021-04" db="EMBL/GenBank/DDBJ databases">
        <authorList>
            <person name="Gilroy R."/>
        </authorList>
    </citation>
    <scope>NUCLEOTIDE SEQUENCE</scope>
    <source>
        <strain evidence="13">CHK186-1790</strain>
    </source>
</reference>
<dbReference type="Gene3D" id="2.60.410.10">
    <property type="entry name" value="D-Ala-D-Ala carboxypeptidase, C-terminal domain"/>
    <property type="match status" value="1"/>
</dbReference>
<evidence type="ECO:0000256" key="1">
    <source>
        <dbReference type="ARBA" id="ARBA00003217"/>
    </source>
</evidence>
<dbReference type="PANTHER" id="PTHR21581:SF33">
    <property type="entry name" value="D-ALANYL-D-ALANINE CARBOXYPEPTIDASE DACB"/>
    <property type="match status" value="1"/>
</dbReference>
<feature type="active site" description="Proton acceptor" evidence="8">
    <location>
        <position position="61"/>
    </location>
</feature>
<dbReference type="EMBL" id="DWWJ01000196">
    <property type="protein sequence ID" value="HJC41964.1"/>
    <property type="molecule type" value="Genomic_DNA"/>
</dbReference>
<keyword evidence="6" id="KW-0573">Peptidoglycan synthesis</keyword>
<dbReference type="InterPro" id="IPR015956">
    <property type="entry name" value="Peniciliin-bd_prot_C_sf"/>
</dbReference>
<evidence type="ECO:0000259" key="12">
    <source>
        <dbReference type="Pfam" id="PF00768"/>
    </source>
</evidence>
<keyword evidence="3 11" id="KW-0732">Signal</keyword>
<keyword evidence="13" id="KW-0645">Protease</keyword>
<dbReference type="Pfam" id="PF00768">
    <property type="entry name" value="Peptidase_S11"/>
    <property type="match status" value="1"/>
</dbReference>
<accession>A0A9D2P3H0</accession>
<dbReference type="SUPFAM" id="SSF69189">
    <property type="entry name" value="Penicillin-binding protein associated domain"/>
    <property type="match status" value="1"/>
</dbReference>
<dbReference type="GO" id="GO:0071555">
    <property type="term" value="P:cell wall organization"/>
    <property type="evidence" value="ECO:0007669"/>
    <property type="project" value="UniProtKB-KW"/>
</dbReference>
<dbReference type="AlphaFoldDB" id="A0A9D2P3H0"/>
<evidence type="ECO:0000313" key="13">
    <source>
        <dbReference type="EMBL" id="HJC41964.1"/>
    </source>
</evidence>
<protein>
    <submittedName>
        <fullName evidence="13">D-alanyl-D-alanine carboxypeptidase</fullName>
    </submittedName>
</protein>
<dbReference type="InterPro" id="IPR037167">
    <property type="entry name" value="Peptidase_S11_C_sf"/>
</dbReference>
<evidence type="ECO:0000256" key="10">
    <source>
        <dbReference type="RuleBase" id="RU004016"/>
    </source>
</evidence>
<dbReference type="GO" id="GO:0008360">
    <property type="term" value="P:regulation of cell shape"/>
    <property type="evidence" value="ECO:0007669"/>
    <property type="project" value="UniProtKB-KW"/>
</dbReference>
<dbReference type="Gene3D" id="3.40.710.10">
    <property type="entry name" value="DD-peptidase/beta-lactamase superfamily"/>
    <property type="match status" value="1"/>
</dbReference>
<keyword evidence="7" id="KW-0961">Cell wall biogenesis/degradation</keyword>
<dbReference type="InterPro" id="IPR018044">
    <property type="entry name" value="Peptidase_S11"/>
</dbReference>
<dbReference type="PRINTS" id="PR00725">
    <property type="entry name" value="DADACBPTASE1"/>
</dbReference>
<evidence type="ECO:0000256" key="2">
    <source>
        <dbReference type="ARBA" id="ARBA00007164"/>
    </source>
</evidence>
<evidence type="ECO:0000256" key="7">
    <source>
        <dbReference type="ARBA" id="ARBA00023316"/>
    </source>
</evidence>
<feature type="signal peptide" evidence="11">
    <location>
        <begin position="1"/>
        <end position="22"/>
    </location>
</feature>
<evidence type="ECO:0000256" key="6">
    <source>
        <dbReference type="ARBA" id="ARBA00022984"/>
    </source>
</evidence>
<feature type="active site" description="Acyl-ester intermediate" evidence="8">
    <location>
        <position position="58"/>
    </location>
</feature>
<evidence type="ECO:0000256" key="8">
    <source>
        <dbReference type="PIRSR" id="PIRSR618044-1"/>
    </source>
</evidence>
<dbReference type="InterPro" id="IPR012338">
    <property type="entry name" value="Beta-lactam/transpept-like"/>
</dbReference>